<evidence type="ECO:0000313" key="3">
    <source>
        <dbReference type="Proteomes" id="UP000665043"/>
    </source>
</evidence>
<gene>
    <name evidence="2" type="ORF">ERJ70_08000</name>
</gene>
<dbReference type="EMBL" id="CP046956">
    <property type="protein sequence ID" value="QTM99250.1"/>
    <property type="molecule type" value="Genomic_DNA"/>
</dbReference>
<feature type="domain" description="PilZ" evidence="1">
    <location>
        <begin position="8"/>
        <end position="108"/>
    </location>
</feature>
<evidence type="ECO:0000313" key="2">
    <source>
        <dbReference type="EMBL" id="QTM99250.1"/>
    </source>
</evidence>
<organism evidence="2 3">
    <name type="scientific">Sediminibacillus dalangtanensis</name>
    <dbReference type="NCBI Taxonomy" id="2729421"/>
    <lineage>
        <taxon>Bacteria</taxon>
        <taxon>Bacillati</taxon>
        <taxon>Bacillota</taxon>
        <taxon>Bacilli</taxon>
        <taxon>Bacillales</taxon>
        <taxon>Bacillaceae</taxon>
        <taxon>Sediminibacillus</taxon>
    </lineage>
</organism>
<name>A0ABX7VTX1_9BACI</name>
<dbReference type="Pfam" id="PF07238">
    <property type="entry name" value="PilZ"/>
    <property type="match status" value="1"/>
</dbReference>
<dbReference type="Gene3D" id="2.40.10.220">
    <property type="entry name" value="predicted glycosyltransferase like domains"/>
    <property type="match status" value="1"/>
</dbReference>
<reference evidence="2 3" key="1">
    <citation type="submission" date="2019-12" db="EMBL/GenBank/DDBJ databases">
        <title>The whole genome sequencing of a strain isolated from a Mars analog, Dalangtan Playa.</title>
        <authorList>
            <person name="Huang T."/>
        </authorList>
    </citation>
    <scope>NUCLEOTIDE SEQUENCE [LARGE SCALE GENOMIC DNA]</scope>
    <source>
        <strain evidence="2 3">DP4-553-S</strain>
    </source>
</reference>
<dbReference type="SUPFAM" id="SSF141371">
    <property type="entry name" value="PilZ domain-like"/>
    <property type="match status" value="1"/>
</dbReference>
<sequence>MYYKRNEAYRFTFATPIDGKIKILNEDEKTIYHTSVLDVSLNGIRVKQEAAYSLNTGDMVQVTYQLMKADCQAVGTVVWGKRHYNYHIFGIKLNAEEEYQRHITGLLKQMVKSAGEND</sequence>
<accession>A0ABX7VTX1</accession>
<evidence type="ECO:0000259" key="1">
    <source>
        <dbReference type="Pfam" id="PF07238"/>
    </source>
</evidence>
<proteinExistence type="predicted"/>
<protein>
    <recommendedName>
        <fullName evidence="1">PilZ domain-containing protein</fullName>
    </recommendedName>
</protein>
<dbReference type="InterPro" id="IPR009875">
    <property type="entry name" value="PilZ_domain"/>
</dbReference>
<keyword evidence="3" id="KW-1185">Reference proteome</keyword>
<dbReference type="Proteomes" id="UP000665043">
    <property type="component" value="Chromosome"/>
</dbReference>
<dbReference type="RefSeq" id="WP_209368466.1">
    <property type="nucleotide sequence ID" value="NZ_CP046956.1"/>
</dbReference>